<feature type="compositionally biased region" description="Polar residues" evidence="1">
    <location>
        <begin position="145"/>
        <end position="154"/>
    </location>
</feature>
<comment type="caution">
    <text evidence="2">The sequence shown here is derived from an EMBL/GenBank/DDBJ whole genome shotgun (WGS) entry which is preliminary data.</text>
</comment>
<evidence type="ECO:0000313" key="2">
    <source>
        <dbReference type="EMBL" id="KAK7904129.1"/>
    </source>
</evidence>
<reference evidence="3" key="1">
    <citation type="submission" date="2024-04" db="EMBL/GenBank/DDBJ databases">
        <title>Salinicola lusitanus LLJ914,a marine bacterium isolated from the Okinawa Trough.</title>
        <authorList>
            <person name="Li J."/>
        </authorList>
    </citation>
    <scope>NUCLEOTIDE SEQUENCE [LARGE SCALE GENOMIC DNA]</scope>
</reference>
<protein>
    <submittedName>
        <fullName evidence="2">Uncharacterized protein</fullName>
    </submittedName>
</protein>
<dbReference type="AlphaFoldDB" id="A0AAW0NYE2"/>
<dbReference type="EMBL" id="JBBPFD010000012">
    <property type="protein sequence ID" value="KAK7904129.1"/>
    <property type="molecule type" value="Genomic_DNA"/>
</dbReference>
<evidence type="ECO:0000313" key="3">
    <source>
        <dbReference type="Proteomes" id="UP001460270"/>
    </source>
</evidence>
<feature type="region of interest" description="Disordered" evidence="1">
    <location>
        <begin position="49"/>
        <end position="75"/>
    </location>
</feature>
<organism evidence="2 3">
    <name type="scientific">Mugilogobius chulae</name>
    <name type="common">yellowstripe goby</name>
    <dbReference type="NCBI Taxonomy" id="88201"/>
    <lineage>
        <taxon>Eukaryota</taxon>
        <taxon>Metazoa</taxon>
        <taxon>Chordata</taxon>
        <taxon>Craniata</taxon>
        <taxon>Vertebrata</taxon>
        <taxon>Euteleostomi</taxon>
        <taxon>Actinopterygii</taxon>
        <taxon>Neopterygii</taxon>
        <taxon>Teleostei</taxon>
        <taxon>Neoteleostei</taxon>
        <taxon>Acanthomorphata</taxon>
        <taxon>Gobiaria</taxon>
        <taxon>Gobiiformes</taxon>
        <taxon>Gobioidei</taxon>
        <taxon>Gobiidae</taxon>
        <taxon>Gobionellinae</taxon>
        <taxon>Mugilogobius</taxon>
    </lineage>
</organism>
<dbReference type="Proteomes" id="UP001460270">
    <property type="component" value="Unassembled WGS sequence"/>
</dbReference>
<feature type="compositionally biased region" description="Basic and acidic residues" evidence="1">
    <location>
        <begin position="157"/>
        <end position="168"/>
    </location>
</feature>
<feature type="region of interest" description="Disordered" evidence="1">
    <location>
        <begin position="140"/>
        <end position="168"/>
    </location>
</feature>
<keyword evidence="3" id="KW-1185">Reference proteome</keyword>
<accession>A0AAW0NYE2</accession>
<evidence type="ECO:0000256" key="1">
    <source>
        <dbReference type="SAM" id="MobiDB-lite"/>
    </source>
</evidence>
<sequence>MIHSPPIAFSTLISDPSLSNEAECICESTAPNPEEEEDSEDAPIEITVPAAATISEATSHPNVDDTSESPAPSLDMNDIRENIVHVAEDPSILNQAQLPLHHIGDGESNIELKAVPFGNTNVEQEADKTNVETPLIQVNGEPAQEPNSTPSINDIQKPIDLKQPDSGEKTRSLNSRYILTAAGVGACALLIAWRFKH</sequence>
<gene>
    <name evidence="2" type="ORF">WMY93_016736</name>
</gene>
<name>A0AAW0NYE2_9GOBI</name>
<proteinExistence type="predicted"/>